<proteinExistence type="predicted"/>
<reference evidence="3" key="2">
    <citation type="submission" date="2021-09" db="EMBL/GenBank/DDBJ databases">
        <authorList>
            <person name="Gilroy R."/>
        </authorList>
    </citation>
    <scope>NUCLEOTIDE SEQUENCE</scope>
    <source>
        <strain evidence="3">ChiSjej5B23-16112</strain>
    </source>
</reference>
<keyword evidence="2" id="KW-1133">Transmembrane helix</keyword>
<name>A0A921I239_9FIRM</name>
<keyword evidence="2" id="KW-0812">Transmembrane</keyword>
<gene>
    <name evidence="3" type="ORF">K8V82_10235</name>
</gene>
<dbReference type="AlphaFoldDB" id="A0A921I239"/>
<keyword evidence="2" id="KW-0472">Membrane</keyword>
<evidence type="ECO:0008006" key="5">
    <source>
        <dbReference type="Google" id="ProtNLM"/>
    </source>
</evidence>
<dbReference type="Proteomes" id="UP000769156">
    <property type="component" value="Unassembled WGS sequence"/>
</dbReference>
<dbReference type="EMBL" id="DYVY01000170">
    <property type="protein sequence ID" value="HJF95146.1"/>
    <property type="molecule type" value="Genomic_DNA"/>
</dbReference>
<sequence length="185" mass="21298">MAARRASSGRTNTYRRSGADTRSMYVYGNTVTKPDYEPQRRGEPQREERRRKNSRQSRQVRQNQRRELRVGKRYVIFLSVAAVMALFICVNYVRLQSEISSRSSNITALQEELADMREENTTKYNSIIDSANLDQIKQKAETEMGMVPAQSSQIVEYENPDEGYVKQYEQIPESGIIASADNVQD</sequence>
<feature type="transmembrane region" description="Helical" evidence="2">
    <location>
        <begin position="74"/>
        <end position="93"/>
    </location>
</feature>
<evidence type="ECO:0000313" key="3">
    <source>
        <dbReference type="EMBL" id="HJF95146.1"/>
    </source>
</evidence>
<feature type="compositionally biased region" description="Basic and acidic residues" evidence="1">
    <location>
        <begin position="34"/>
        <end position="50"/>
    </location>
</feature>
<evidence type="ECO:0000313" key="4">
    <source>
        <dbReference type="Proteomes" id="UP000769156"/>
    </source>
</evidence>
<organism evidence="3 4">
    <name type="scientific">Lachnoclostridium phocaeense</name>
    <dbReference type="NCBI Taxonomy" id="1871021"/>
    <lineage>
        <taxon>Bacteria</taxon>
        <taxon>Bacillati</taxon>
        <taxon>Bacillota</taxon>
        <taxon>Clostridia</taxon>
        <taxon>Lachnospirales</taxon>
        <taxon>Lachnospiraceae</taxon>
    </lineage>
</organism>
<evidence type="ECO:0000256" key="1">
    <source>
        <dbReference type="SAM" id="MobiDB-lite"/>
    </source>
</evidence>
<reference evidence="3" key="1">
    <citation type="journal article" date="2021" name="PeerJ">
        <title>Extensive microbial diversity within the chicken gut microbiome revealed by metagenomics and culture.</title>
        <authorList>
            <person name="Gilroy R."/>
            <person name="Ravi A."/>
            <person name="Getino M."/>
            <person name="Pursley I."/>
            <person name="Horton D.L."/>
            <person name="Alikhan N.F."/>
            <person name="Baker D."/>
            <person name="Gharbi K."/>
            <person name="Hall N."/>
            <person name="Watson M."/>
            <person name="Adriaenssens E.M."/>
            <person name="Foster-Nyarko E."/>
            <person name="Jarju S."/>
            <person name="Secka A."/>
            <person name="Antonio M."/>
            <person name="Oren A."/>
            <person name="Chaudhuri R.R."/>
            <person name="La Ragione R."/>
            <person name="Hildebrand F."/>
            <person name="Pallen M.J."/>
        </authorList>
    </citation>
    <scope>NUCLEOTIDE SEQUENCE</scope>
    <source>
        <strain evidence="3">ChiSjej5B23-16112</strain>
    </source>
</reference>
<protein>
    <recommendedName>
        <fullName evidence="5">Cell division protein FtsL</fullName>
    </recommendedName>
</protein>
<evidence type="ECO:0000256" key="2">
    <source>
        <dbReference type="SAM" id="Phobius"/>
    </source>
</evidence>
<accession>A0A921I239</accession>
<feature type="region of interest" description="Disordered" evidence="1">
    <location>
        <begin position="1"/>
        <end position="65"/>
    </location>
</feature>
<comment type="caution">
    <text evidence="3">The sequence shown here is derived from an EMBL/GenBank/DDBJ whole genome shotgun (WGS) entry which is preliminary data.</text>
</comment>